<dbReference type="Proteomes" id="UP000034127">
    <property type="component" value="Unassembled WGS sequence"/>
</dbReference>
<evidence type="ECO:0000313" key="3">
    <source>
        <dbReference type="Proteomes" id="UP000034127"/>
    </source>
</evidence>
<keyword evidence="1" id="KW-0472">Membrane</keyword>
<sequence length="140" mass="16614">MDLGTITTILTSLGIGGLIGNFFQSFLQSKGKINEREFNFKEQRYKALMILMWTSLNPKSELKHLRFYREDILDIKTLHRELKLELYNSLLYAEDNVIYSLRKFIEKINHQNYSSVALEMRKDLYGKKTKINFEDIKIKL</sequence>
<organism evidence="2 3">
    <name type="scientific">Candidatus Roizmanbacteria bacterium GW2011_GWC2_35_12</name>
    <dbReference type="NCBI Taxonomy" id="1618485"/>
    <lineage>
        <taxon>Bacteria</taxon>
        <taxon>Candidatus Roizmaniibacteriota</taxon>
    </lineage>
</organism>
<proteinExistence type="predicted"/>
<gene>
    <name evidence="2" type="ORF">UR63_C0020G0040</name>
</gene>
<dbReference type="EMBL" id="LBPX01000020">
    <property type="protein sequence ID" value="KKP67168.1"/>
    <property type="molecule type" value="Genomic_DNA"/>
</dbReference>
<name>A0A0G0BCG8_9BACT</name>
<evidence type="ECO:0000313" key="2">
    <source>
        <dbReference type="EMBL" id="KKP67168.1"/>
    </source>
</evidence>
<keyword evidence="1" id="KW-0812">Transmembrane</keyword>
<keyword evidence="1" id="KW-1133">Transmembrane helix</keyword>
<feature type="transmembrane region" description="Helical" evidence="1">
    <location>
        <begin position="6"/>
        <end position="27"/>
    </location>
</feature>
<protein>
    <submittedName>
        <fullName evidence="2">Uncharacterized protein</fullName>
    </submittedName>
</protein>
<evidence type="ECO:0000256" key="1">
    <source>
        <dbReference type="SAM" id="Phobius"/>
    </source>
</evidence>
<dbReference type="AlphaFoldDB" id="A0A0G0BCG8"/>
<reference evidence="2 3" key="1">
    <citation type="journal article" date="2015" name="Nature">
        <title>rRNA introns, odd ribosomes, and small enigmatic genomes across a large radiation of phyla.</title>
        <authorList>
            <person name="Brown C.T."/>
            <person name="Hug L.A."/>
            <person name="Thomas B.C."/>
            <person name="Sharon I."/>
            <person name="Castelle C.J."/>
            <person name="Singh A."/>
            <person name="Wilkins M.J."/>
            <person name="Williams K.H."/>
            <person name="Banfield J.F."/>
        </authorList>
    </citation>
    <scope>NUCLEOTIDE SEQUENCE [LARGE SCALE GENOMIC DNA]</scope>
</reference>
<accession>A0A0G0BCG8</accession>
<comment type="caution">
    <text evidence="2">The sequence shown here is derived from an EMBL/GenBank/DDBJ whole genome shotgun (WGS) entry which is preliminary data.</text>
</comment>